<organism evidence="5">
    <name type="scientific">Anaerolinea thermolimosa</name>
    <dbReference type="NCBI Taxonomy" id="229919"/>
    <lineage>
        <taxon>Bacteria</taxon>
        <taxon>Bacillati</taxon>
        <taxon>Chloroflexota</taxon>
        <taxon>Anaerolineae</taxon>
        <taxon>Anaerolineales</taxon>
        <taxon>Anaerolineaceae</taxon>
        <taxon>Anaerolinea</taxon>
    </lineage>
</organism>
<dbReference type="AlphaFoldDB" id="A0A7C4KG97"/>
<dbReference type="Gene3D" id="1.10.132.60">
    <property type="entry name" value="DNA polymerase family B, C-terminal domain"/>
    <property type="match status" value="1"/>
</dbReference>
<gene>
    <name evidence="5" type="ORF">ENT37_03785</name>
</gene>
<name>A0A7C4KG97_9CHLR</name>
<reference evidence="5" key="1">
    <citation type="journal article" date="2020" name="mSystems">
        <title>Genome- and Community-Level Interaction Insights into Carbon Utilization and Element Cycling Functions of Hydrothermarchaeota in Hydrothermal Sediment.</title>
        <authorList>
            <person name="Zhou Z."/>
            <person name="Liu Y."/>
            <person name="Xu W."/>
            <person name="Pan J."/>
            <person name="Luo Z.H."/>
            <person name="Li M."/>
        </authorList>
    </citation>
    <scope>NUCLEOTIDE SEQUENCE [LARGE SCALE GENOMIC DNA]</scope>
    <source>
        <strain evidence="5">SpSt-573</strain>
    </source>
</reference>
<dbReference type="GO" id="GO:0003887">
    <property type="term" value="F:DNA-directed DNA polymerase activity"/>
    <property type="evidence" value="ECO:0007669"/>
    <property type="project" value="UniProtKB-KW"/>
</dbReference>
<dbReference type="EC" id="2.7.7.7" evidence="1"/>
<accession>A0A7C4KG97</accession>
<protein>
    <recommendedName>
        <fullName evidence="1">DNA-directed DNA polymerase</fullName>
        <ecNumber evidence="1">2.7.7.7</ecNumber>
    </recommendedName>
</protein>
<proteinExistence type="predicted"/>
<keyword evidence="4" id="KW-0239">DNA-directed DNA polymerase</keyword>
<evidence type="ECO:0000256" key="3">
    <source>
        <dbReference type="ARBA" id="ARBA00022695"/>
    </source>
</evidence>
<evidence type="ECO:0000256" key="2">
    <source>
        <dbReference type="ARBA" id="ARBA00022679"/>
    </source>
</evidence>
<keyword evidence="2" id="KW-0808">Transferase</keyword>
<evidence type="ECO:0000256" key="4">
    <source>
        <dbReference type="ARBA" id="ARBA00022932"/>
    </source>
</evidence>
<evidence type="ECO:0000313" key="5">
    <source>
        <dbReference type="EMBL" id="HGS20974.1"/>
    </source>
</evidence>
<dbReference type="InterPro" id="IPR042087">
    <property type="entry name" value="DNA_pol_B_thumb"/>
</dbReference>
<evidence type="ECO:0000256" key="1">
    <source>
        <dbReference type="ARBA" id="ARBA00012417"/>
    </source>
</evidence>
<comment type="caution">
    <text evidence="5">The sequence shown here is derived from an EMBL/GenBank/DDBJ whole genome shotgun (WGS) entry which is preliminary data.</text>
</comment>
<sequence length="107" mass="11896">MSDLKVAVKLRQMPEAYLRPGPAAQAALRLRECGVTIRPGMRLFFWFTRQGISVNPPPPEALDLERYARLVQRAAGEVLDIFEVPSARATQMRLEVFSAPVSVSLTA</sequence>
<dbReference type="EMBL" id="DSYK01000194">
    <property type="protein sequence ID" value="HGS20974.1"/>
    <property type="molecule type" value="Genomic_DNA"/>
</dbReference>
<keyword evidence="3" id="KW-0548">Nucleotidyltransferase</keyword>